<accession>A0A6C0BD06</accession>
<organism evidence="6">
    <name type="scientific">viral metagenome</name>
    <dbReference type="NCBI Taxonomy" id="1070528"/>
    <lineage>
        <taxon>unclassified sequences</taxon>
        <taxon>metagenomes</taxon>
        <taxon>organismal metagenomes</taxon>
    </lineage>
</organism>
<dbReference type="GO" id="GO:0000287">
    <property type="term" value="F:magnesium ion binding"/>
    <property type="evidence" value="ECO:0007669"/>
    <property type="project" value="InterPro"/>
</dbReference>
<sequence>MKHEIKKLSEDAILPVRGSTFSAGYDLFSPINVTIPPGENKCVMTDVAIAWDDDEYYMQIFSRSSIAFKKKNNVCAGVIDIDYRKNVGVVLLNNSDVPFVIQKGDRIAQYIFLKKVSPEIIEVDEFSFTLESTRSGGFGSTGVSFIEV</sequence>
<dbReference type="InterPro" id="IPR036157">
    <property type="entry name" value="dUTPase-like_sf"/>
</dbReference>
<dbReference type="Pfam" id="PF00692">
    <property type="entry name" value="dUTPase"/>
    <property type="match status" value="1"/>
</dbReference>
<proteinExistence type="inferred from homology"/>
<keyword evidence="3" id="KW-0378">Hydrolase</keyword>
<dbReference type="EMBL" id="MN739122">
    <property type="protein sequence ID" value="QHS89996.1"/>
    <property type="molecule type" value="Genomic_DNA"/>
</dbReference>
<dbReference type="Gene3D" id="2.70.40.10">
    <property type="match status" value="1"/>
</dbReference>
<evidence type="ECO:0000256" key="4">
    <source>
        <dbReference type="ARBA" id="ARBA00023080"/>
    </source>
</evidence>
<dbReference type="NCBIfam" id="TIGR00576">
    <property type="entry name" value="dut"/>
    <property type="match status" value="1"/>
</dbReference>
<evidence type="ECO:0000256" key="3">
    <source>
        <dbReference type="ARBA" id="ARBA00022801"/>
    </source>
</evidence>
<dbReference type="InterPro" id="IPR033704">
    <property type="entry name" value="dUTPase_trimeric"/>
</dbReference>
<evidence type="ECO:0000259" key="5">
    <source>
        <dbReference type="Pfam" id="PF00692"/>
    </source>
</evidence>
<keyword evidence="4" id="KW-0546">Nucleotide metabolism</keyword>
<comment type="similarity">
    <text evidence="1">Belongs to the dUTPase family.</text>
</comment>
<name>A0A6C0BD06_9ZZZZ</name>
<dbReference type="PANTHER" id="PTHR11241">
    <property type="entry name" value="DEOXYURIDINE 5'-TRIPHOSPHATE NUCLEOTIDOHYDROLASE"/>
    <property type="match status" value="1"/>
</dbReference>
<feature type="domain" description="dUTPase-like" evidence="5">
    <location>
        <begin position="12"/>
        <end position="142"/>
    </location>
</feature>
<reference evidence="6" key="1">
    <citation type="journal article" date="2020" name="Nature">
        <title>Giant virus diversity and host interactions through global metagenomics.</title>
        <authorList>
            <person name="Schulz F."/>
            <person name="Roux S."/>
            <person name="Paez-Espino D."/>
            <person name="Jungbluth S."/>
            <person name="Walsh D.A."/>
            <person name="Denef V.J."/>
            <person name="McMahon K.D."/>
            <person name="Konstantinidis K.T."/>
            <person name="Eloe-Fadrosh E.A."/>
            <person name="Kyrpides N.C."/>
            <person name="Woyke T."/>
        </authorList>
    </citation>
    <scope>NUCLEOTIDE SEQUENCE</scope>
    <source>
        <strain evidence="6">GVMAG-M-3300010160-4</strain>
    </source>
</reference>
<dbReference type="GO" id="GO:0006226">
    <property type="term" value="P:dUMP biosynthetic process"/>
    <property type="evidence" value="ECO:0007669"/>
    <property type="project" value="InterPro"/>
</dbReference>
<dbReference type="InterPro" id="IPR029054">
    <property type="entry name" value="dUTPase-like"/>
</dbReference>
<dbReference type="PANTHER" id="PTHR11241:SF0">
    <property type="entry name" value="DEOXYURIDINE 5'-TRIPHOSPHATE NUCLEOTIDOHYDROLASE"/>
    <property type="match status" value="1"/>
</dbReference>
<dbReference type="AlphaFoldDB" id="A0A6C0BD06"/>
<dbReference type="GO" id="GO:0004170">
    <property type="term" value="F:dUTP diphosphatase activity"/>
    <property type="evidence" value="ECO:0007669"/>
    <property type="project" value="UniProtKB-EC"/>
</dbReference>
<protein>
    <recommendedName>
        <fullName evidence="2">dUTP diphosphatase</fullName>
        <ecNumber evidence="2">3.6.1.23</ecNumber>
    </recommendedName>
</protein>
<dbReference type="SUPFAM" id="SSF51283">
    <property type="entry name" value="dUTPase-like"/>
    <property type="match status" value="1"/>
</dbReference>
<dbReference type="InterPro" id="IPR008181">
    <property type="entry name" value="dUTPase"/>
</dbReference>
<evidence type="ECO:0000313" key="6">
    <source>
        <dbReference type="EMBL" id="QHS89996.1"/>
    </source>
</evidence>
<evidence type="ECO:0000256" key="1">
    <source>
        <dbReference type="ARBA" id="ARBA00006581"/>
    </source>
</evidence>
<dbReference type="GO" id="GO:0046081">
    <property type="term" value="P:dUTP catabolic process"/>
    <property type="evidence" value="ECO:0007669"/>
    <property type="project" value="InterPro"/>
</dbReference>
<dbReference type="EC" id="3.6.1.23" evidence="2"/>
<dbReference type="CDD" id="cd07557">
    <property type="entry name" value="trimeric_dUTPase"/>
    <property type="match status" value="1"/>
</dbReference>
<evidence type="ECO:0000256" key="2">
    <source>
        <dbReference type="ARBA" id="ARBA00012379"/>
    </source>
</evidence>